<organism evidence="3 4">
    <name type="scientific">Gracilibacillus halophilus YIM-C55.5</name>
    <dbReference type="NCBI Taxonomy" id="1308866"/>
    <lineage>
        <taxon>Bacteria</taxon>
        <taxon>Bacillati</taxon>
        <taxon>Bacillota</taxon>
        <taxon>Bacilli</taxon>
        <taxon>Bacillales</taxon>
        <taxon>Bacillaceae</taxon>
        <taxon>Gracilibacillus</taxon>
    </lineage>
</organism>
<dbReference type="OrthoDB" id="9768127at2"/>
<dbReference type="InterPro" id="IPR003494">
    <property type="entry name" value="SHS2_FtsA"/>
</dbReference>
<accession>N4W6E6</accession>
<keyword evidence="4" id="KW-1185">Reference proteome</keyword>
<dbReference type="Gene3D" id="3.30.420.40">
    <property type="match status" value="2"/>
</dbReference>
<name>N4W6E6_9BACI</name>
<dbReference type="InterPro" id="IPR050696">
    <property type="entry name" value="FtsA/MreB"/>
</dbReference>
<evidence type="ECO:0000313" key="3">
    <source>
        <dbReference type="EMBL" id="ENH95788.1"/>
    </source>
</evidence>
<dbReference type="PANTHER" id="PTHR32432:SF3">
    <property type="entry name" value="ETHANOLAMINE UTILIZATION PROTEIN EUTJ"/>
    <property type="match status" value="1"/>
</dbReference>
<protein>
    <recommendedName>
        <fullName evidence="2">SHS2 domain-containing protein</fullName>
    </recommendedName>
</protein>
<dbReference type="GO" id="GO:0003723">
    <property type="term" value="F:RNA binding"/>
    <property type="evidence" value="ECO:0007669"/>
    <property type="project" value="UniProtKB-KW"/>
</dbReference>
<dbReference type="PANTHER" id="PTHR32432">
    <property type="entry name" value="CELL DIVISION PROTEIN FTSA-RELATED"/>
    <property type="match status" value="1"/>
</dbReference>
<dbReference type="RefSeq" id="WP_003473643.1">
    <property type="nucleotide sequence ID" value="NZ_APML01000074.1"/>
</dbReference>
<dbReference type="AlphaFoldDB" id="N4W6E6"/>
<dbReference type="SUPFAM" id="SSF53067">
    <property type="entry name" value="Actin-like ATPase domain"/>
    <property type="match status" value="2"/>
</dbReference>
<dbReference type="PROSITE" id="PS50889">
    <property type="entry name" value="S4"/>
    <property type="match status" value="1"/>
</dbReference>
<dbReference type="InterPro" id="IPR043129">
    <property type="entry name" value="ATPase_NBD"/>
</dbReference>
<dbReference type="Proteomes" id="UP000012283">
    <property type="component" value="Unassembled WGS sequence"/>
</dbReference>
<dbReference type="eggNOG" id="COG0849">
    <property type="taxonomic scope" value="Bacteria"/>
</dbReference>
<dbReference type="CDD" id="cd24004">
    <property type="entry name" value="ASKHA_NBD_PilM-like"/>
    <property type="match status" value="1"/>
</dbReference>
<evidence type="ECO:0000256" key="1">
    <source>
        <dbReference type="PROSITE-ProRule" id="PRU00182"/>
    </source>
</evidence>
<proteinExistence type="predicted"/>
<comment type="caution">
    <text evidence="3">The sequence shown here is derived from an EMBL/GenBank/DDBJ whole genome shotgun (WGS) entry which is preliminary data.</text>
</comment>
<keyword evidence="1" id="KW-0694">RNA-binding</keyword>
<dbReference type="STRING" id="1308866.J416_14173"/>
<dbReference type="Pfam" id="PF14450">
    <property type="entry name" value="FtsA"/>
    <property type="match status" value="1"/>
</dbReference>
<evidence type="ECO:0000259" key="2">
    <source>
        <dbReference type="SMART" id="SM00842"/>
    </source>
</evidence>
<dbReference type="Gene3D" id="3.30.1490.300">
    <property type="match status" value="1"/>
</dbReference>
<dbReference type="SMART" id="SM00842">
    <property type="entry name" value="FtsA"/>
    <property type="match status" value="1"/>
</dbReference>
<dbReference type="EMBL" id="APML01000074">
    <property type="protein sequence ID" value="ENH95788.1"/>
    <property type="molecule type" value="Genomic_DNA"/>
</dbReference>
<dbReference type="PATRIC" id="fig|1308866.3.peg.2856"/>
<reference evidence="3 4" key="1">
    <citation type="submission" date="2013-03" db="EMBL/GenBank/DDBJ databases">
        <title>Draft genome sequence of Gracibacillus halophilus YIM-C55.5, a moderately halophilic and thermophilic organism from the Xiaochaidamu salt lake.</title>
        <authorList>
            <person name="Sugumar T."/>
            <person name="Polireddy D.R."/>
            <person name="Antony A."/>
            <person name="Madhava Y.R."/>
            <person name="Sivakumar N."/>
        </authorList>
    </citation>
    <scope>NUCLEOTIDE SEQUENCE [LARGE SCALE GENOMIC DNA]</scope>
    <source>
        <strain evidence="3 4">YIM-C55.5</strain>
    </source>
</reference>
<gene>
    <name evidence="3" type="ORF">J416_14173</name>
</gene>
<sequence>MDEQMFALDIGTRSVIGLLMTKKEDGYQLLDYYAIEHEERSMLDGQIHDIVSVANVIQRVKLMLEERHDIVLDQVCVAAAGRALKTKRIQTNKEIETQPLMSEEDILLLELEGVQKAQYELASEQDQNTSSDYYCVGYSVIRYLLDGEEIGSLIDQQGQTAEADIIATFLPRVVVESLLAALQRADLELEALTLEPIAAIHVLIPPSMRRLNVALVDIGAGTSDIALTSEGTITAYGMVPKAGDEITEAISDHYLLDFNVAEDVKKDITIHKKAMIEDILGFQQEESYESLVEVVLPAVERLAKAITEEIITLNGEAPKAVMLVGGGSQTPELSKMLAKKLKLPANRVAIRGVDAIQSLQKTDDIPIGPEFITPIGIAIAAKQNPVHYVSIKVNERMIRLFEMKKLTVADGLLAAGINIQKLYGKPGMASIITYHGKQVTLPGTFGSPPTILLNHELASVEDPIQNGDQLSVTRGEDGASPELTVAEFIGDIEPIHILFDGQKRELKPILTVNQQSVSPTYVLADGDDVTFSKQHLLQDFIQKELSLTDTEQPFIVWIDEEKVTLNEYSQRILVNGERVNRKTPLKHGDQITYEEANNPTVQELFDHLDEKHEATLRVTYNDQPIILSKPLVQVYRAGEELTLNSQLQHQDKLQFVRHKETPFIFQDIFRFISLELSSAKGRVQLKRNGEPATFFDELQPNDTIEITFE</sequence>
<evidence type="ECO:0000313" key="4">
    <source>
        <dbReference type="Proteomes" id="UP000012283"/>
    </source>
</evidence>
<dbReference type="GO" id="GO:0051301">
    <property type="term" value="P:cell division"/>
    <property type="evidence" value="ECO:0007669"/>
    <property type="project" value="InterPro"/>
</dbReference>
<feature type="domain" description="SHS2" evidence="2">
    <location>
        <begin position="5"/>
        <end position="203"/>
    </location>
</feature>